<feature type="transmembrane region" description="Helical" evidence="1">
    <location>
        <begin position="40"/>
        <end position="59"/>
    </location>
</feature>
<organism evidence="2 3">
    <name type="scientific">Alkalihalophilus pseudofirmus (strain ATCC BAA-2126 / JCM 17055 / OF4)</name>
    <name type="common">Bacillus pseudofirmus</name>
    <dbReference type="NCBI Taxonomy" id="398511"/>
    <lineage>
        <taxon>Bacteria</taxon>
        <taxon>Bacillati</taxon>
        <taxon>Bacillota</taxon>
        <taxon>Bacilli</taxon>
        <taxon>Bacillales</taxon>
        <taxon>Bacillaceae</taxon>
        <taxon>Alkalihalophilus</taxon>
    </lineage>
</organism>
<keyword evidence="1" id="KW-1133">Transmembrane helix</keyword>
<accession>D3FTM1</accession>
<protein>
    <submittedName>
        <fullName evidence="2">Uncharacterized protein</fullName>
    </submittedName>
</protein>
<name>D3FTM1_ALKPO</name>
<sequence length="327" mass="38919">MKILLFAGMFLSAFFILFIAYITASEFFVEKAADISTLLGYIFFIFIISYLFAAALKRLTSYTLNFLDSLIIRVVHGLTIFLSLTIPITIAYNSLASIIPFSFHLYILFFIGFLLLHIWLFTKWDIIIFTRDIHHSEMTLSDDDWYKLYVERKKDYEKHKKAEQEEPQFHLNDGETIIVTYSRIKGVLNLLFQFAILALFGFIMYILVVVDFNLFISLTFGYLVLLGIYRFLIRIFYTTIWLFRKDTVLFRYDQHKLIYNDQTFYFHDMTYFSFGAQPPFSLNLHLKKDEEIRIPTWNLLFTKRLNDHLGVMANCIRRNKRKHSPKK</sequence>
<keyword evidence="1" id="KW-0812">Transmembrane</keyword>
<dbReference type="HOGENOM" id="CLU_849044_0_0_9"/>
<feature type="transmembrane region" description="Helical" evidence="1">
    <location>
        <begin position="214"/>
        <end position="237"/>
    </location>
</feature>
<feature type="transmembrane region" description="Helical" evidence="1">
    <location>
        <begin position="187"/>
        <end position="208"/>
    </location>
</feature>
<proteinExistence type="predicted"/>
<dbReference type="EMBL" id="CP001878">
    <property type="protein sequence ID" value="ADC50094.1"/>
    <property type="molecule type" value="Genomic_DNA"/>
</dbReference>
<gene>
    <name evidence="2" type="ordered locus">BpOF4_10205</name>
</gene>
<feature type="transmembrane region" description="Helical" evidence="1">
    <location>
        <begin position="98"/>
        <end position="121"/>
    </location>
</feature>
<dbReference type="AlphaFoldDB" id="D3FTM1"/>
<evidence type="ECO:0000313" key="3">
    <source>
        <dbReference type="Proteomes" id="UP000001544"/>
    </source>
</evidence>
<evidence type="ECO:0000256" key="1">
    <source>
        <dbReference type="SAM" id="Phobius"/>
    </source>
</evidence>
<dbReference type="KEGG" id="bpf:BpOF4_10205"/>
<dbReference type="RefSeq" id="WP_012957460.1">
    <property type="nucleotide sequence ID" value="NC_013791.2"/>
</dbReference>
<dbReference type="Proteomes" id="UP000001544">
    <property type="component" value="Chromosome"/>
</dbReference>
<evidence type="ECO:0000313" key="2">
    <source>
        <dbReference type="EMBL" id="ADC50094.1"/>
    </source>
</evidence>
<keyword evidence="1" id="KW-0472">Membrane</keyword>
<feature type="transmembrane region" description="Helical" evidence="1">
    <location>
        <begin position="71"/>
        <end position="92"/>
    </location>
</feature>
<keyword evidence="3" id="KW-1185">Reference proteome</keyword>
<reference evidence="2 3" key="1">
    <citation type="journal article" date="2011" name="Environ. Microbiol.">
        <title>Genome of alkaliphilic Bacillus pseudofirmus OF4 reveals adaptations that support the ability to grow in an external pH range from 7.5 to 11.4.</title>
        <authorList>
            <person name="Janto B."/>
            <person name="Ahmed A."/>
            <person name="Ito M."/>
            <person name="Liu J."/>
            <person name="Hicks D.B."/>
            <person name="Pagni S."/>
            <person name="Fackelmayer O.J."/>
            <person name="Smith T.A."/>
            <person name="Earl J."/>
            <person name="Elbourne L.D."/>
            <person name="Hassan K."/>
            <person name="Paulsen I.T."/>
            <person name="Kolsto A.B."/>
            <person name="Tourasse N.J."/>
            <person name="Ehrlich G.D."/>
            <person name="Boissy R."/>
            <person name="Ivey D.M."/>
            <person name="Li G."/>
            <person name="Xue Y."/>
            <person name="Ma Y."/>
            <person name="Hu F.Z."/>
            <person name="Krulwich T.A."/>
        </authorList>
    </citation>
    <scope>NUCLEOTIDE SEQUENCE [LARGE SCALE GENOMIC DNA]</scope>
    <source>
        <strain evidence="3">ATCC BAA-2126 / JCM 17055 / OF4</strain>
    </source>
</reference>